<dbReference type="EMBL" id="JARK01000149">
    <property type="protein sequence ID" value="EYC41969.1"/>
    <property type="molecule type" value="Genomic_DNA"/>
</dbReference>
<accession>A0A016WQ96</accession>
<gene>
    <name evidence="1" type="primary">Acey_s0549.g3293</name>
    <name evidence="1" type="ORF">Y032_0549g3293</name>
</gene>
<dbReference type="AlphaFoldDB" id="A0A016WQ96"/>
<protein>
    <submittedName>
        <fullName evidence="1">Uncharacterized protein</fullName>
    </submittedName>
</protein>
<comment type="caution">
    <text evidence="1">The sequence shown here is derived from an EMBL/GenBank/DDBJ whole genome shotgun (WGS) entry which is preliminary data.</text>
</comment>
<keyword evidence="2" id="KW-1185">Reference proteome</keyword>
<reference evidence="2" key="1">
    <citation type="journal article" date="2015" name="Nat. Genet.">
        <title>The genome and transcriptome of the zoonotic hookworm Ancylostoma ceylanicum identify infection-specific gene families.</title>
        <authorList>
            <person name="Schwarz E.M."/>
            <person name="Hu Y."/>
            <person name="Antoshechkin I."/>
            <person name="Miller M.M."/>
            <person name="Sternberg P.W."/>
            <person name="Aroian R.V."/>
        </authorList>
    </citation>
    <scope>NUCLEOTIDE SEQUENCE</scope>
    <source>
        <strain evidence="2">HY135</strain>
    </source>
</reference>
<evidence type="ECO:0000313" key="2">
    <source>
        <dbReference type="Proteomes" id="UP000024635"/>
    </source>
</evidence>
<sequence>MDRSILISSEDGIRILVRRCRTFFAGTSTPLSQNLLLPSRRIGKPYPSSQRQGSVLHLTGFRKELSLWQLEALVPTYVSN</sequence>
<dbReference type="Proteomes" id="UP000024635">
    <property type="component" value="Unassembled WGS sequence"/>
</dbReference>
<evidence type="ECO:0000313" key="1">
    <source>
        <dbReference type="EMBL" id="EYC41969.1"/>
    </source>
</evidence>
<name>A0A016WQ96_9BILA</name>
<proteinExistence type="predicted"/>
<organism evidence="1 2">
    <name type="scientific">Ancylostoma ceylanicum</name>
    <dbReference type="NCBI Taxonomy" id="53326"/>
    <lineage>
        <taxon>Eukaryota</taxon>
        <taxon>Metazoa</taxon>
        <taxon>Ecdysozoa</taxon>
        <taxon>Nematoda</taxon>
        <taxon>Chromadorea</taxon>
        <taxon>Rhabditida</taxon>
        <taxon>Rhabditina</taxon>
        <taxon>Rhabditomorpha</taxon>
        <taxon>Strongyloidea</taxon>
        <taxon>Ancylostomatidae</taxon>
        <taxon>Ancylostomatinae</taxon>
        <taxon>Ancylostoma</taxon>
    </lineage>
</organism>